<dbReference type="Ensembl" id="ENSTMTT00000022643.1">
    <property type="protein sequence ID" value="ENSTMTP00000021867.1"/>
    <property type="gene ID" value="ENSTMTG00000015975.1"/>
</dbReference>
<feature type="compositionally biased region" description="Polar residues" evidence="1">
    <location>
        <begin position="477"/>
        <end position="501"/>
    </location>
</feature>
<organism evidence="3 4">
    <name type="scientific">Terrapene triunguis</name>
    <name type="common">Three-toed box turtle</name>
    <dbReference type="NCBI Taxonomy" id="2587831"/>
    <lineage>
        <taxon>Eukaryota</taxon>
        <taxon>Metazoa</taxon>
        <taxon>Chordata</taxon>
        <taxon>Craniata</taxon>
        <taxon>Vertebrata</taxon>
        <taxon>Euteleostomi</taxon>
        <taxon>Archelosauria</taxon>
        <taxon>Testudinata</taxon>
        <taxon>Testudines</taxon>
        <taxon>Cryptodira</taxon>
        <taxon>Durocryptodira</taxon>
        <taxon>Testudinoidea</taxon>
        <taxon>Emydidae</taxon>
        <taxon>Terrapene</taxon>
    </lineage>
</organism>
<dbReference type="Proteomes" id="UP000472274">
    <property type="component" value="Unplaced"/>
</dbReference>
<dbReference type="InParanoid" id="A0A674JPH6"/>
<keyword evidence="4" id="KW-1185">Reference proteome</keyword>
<feature type="compositionally biased region" description="Polar residues" evidence="1">
    <location>
        <begin position="382"/>
        <end position="400"/>
    </location>
</feature>
<protein>
    <submittedName>
        <fullName evidence="3">Uncharacterized protein</fullName>
    </submittedName>
</protein>
<reference evidence="3" key="2">
    <citation type="submission" date="2025-09" db="UniProtKB">
        <authorList>
            <consortium name="Ensembl"/>
        </authorList>
    </citation>
    <scope>IDENTIFICATION</scope>
</reference>
<dbReference type="Pfam" id="PF15771">
    <property type="entry name" value="IHO1"/>
    <property type="match status" value="2"/>
</dbReference>
<dbReference type="GO" id="GO:0006310">
    <property type="term" value="P:DNA recombination"/>
    <property type="evidence" value="ECO:0007669"/>
    <property type="project" value="InterPro"/>
</dbReference>
<keyword evidence="2" id="KW-0732">Signal</keyword>
<accession>A0A674JPH6</accession>
<feature type="region of interest" description="Disordered" evidence="1">
    <location>
        <begin position="448"/>
        <end position="527"/>
    </location>
</feature>
<feature type="signal peptide" evidence="2">
    <location>
        <begin position="1"/>
        <end position="23"/>
    </location>
</feature>
<feature type="region of interest" description="Disordered" evidence="1">
    <location>
        <begin position="379"/>
        <end position="400"/>
    </location>
</feature>
<dbReference type="AlphaFoldDB" id="A0A674JPH6"/>
<dbReference type="PANTHER" id="PTHR35662:SF1">
    <property type="entry name" value="INTERACTOR OF HORMAD1 PROTEIN 1"/>
    <property type="match status" value="1"/>
</dbReference>
<evidence type="ECO:0000256" key="2">
    <source>
        <dbReference type="SAM" id="SignalP"/>
    </source>
</evidence>
<name>A0A674JPH6_9SAUR</name>
<feature type="chain" id="PRO_5025679485" evidence="2">
    <location>
        <begin position="24"/>
        <end position="607"/>
    </location>
</feature>
<dbReference type="GO" id="GO:0000794">
    <property type="term" value="C:condensed nuclear chromosome"/>
    <property type="evidence" value="ECO:0007669"/>
    <property type="project" value="TreeGrafter"/>
</dbReference>
<dbReference type="GO" id="GO:0042138">
    <property type="term" value="P:meiotic DNA double-strand break formation"/>
    <property type="evidence" value="ECO:0007669"/>
    <property type="project" value="InterPro"/>
</dbReference>
<proteinExistence type="predicted"/>
<evidence type="ECO:0000313" key="3">
    <source>
        <dbReference type="Ensembl" id="ENSTMTP00000021867.1"/>
    </source>
</evidence>
<evidence type="ECO:0000256" key="1">
    <source>
        <dbReference type="SAM" id="MobiDB-lite"/>
    </source>
</evidence>
<sequence>FLENVWDYGIMLLLCWVLGKVSVNRSSAPSDYSSLSDSQFLFGSQFCPENSQSAPVPLECSAQSRQQKSSQQNSEDSEPSIFTKYQTKPQLFGGDEKEKGSFDFGVGKLKNVLEQFEVNKKKIKDKHDRYLSGPSKILKGFWFECYCWSFQYLLPNFYSADYFPQKDLEILDVKSNFQLLKESLELLTSQQNKQHQKLCEQLNHLPFPNILAELQTFISTSRFPSCIKDNASQTSPDILQDLYLISQEKTCCQCDQTTRVCRTSSFQTQPHSMTMANRHGDSHMNNHIGKDDTNGTDLNTVAGREVNLTTTVLQGKENMTIQEMKSALEKQLSANNPPCACCSNTDVSWDSHEKHQLLTQEIPQATPLRTVIGKDSKGIKTVTPSQQNQSQLCQPPVQNNMAGQRDIDFATDNMMDITVVGNRLKKGKSKKPCRSKLTVRKRMYIAKKKGDLSKCPDSGLKKKMTSRWMESEDSRKNYSPTDTVTLHSENSGPGSSAPSHQKLSRAQHRKKENSLPVLHSHENPERLAAKRKGILENKRRVDICNTKGTLCFWDCSPWESDIKGEKQMSWFSLPSTMASNKSCLSFAPAQHKNTTFCSLVFDSDYSD</sequence>
<feature type="compositionally biased region" description="Basic residues" evidence="1">
    <location>
        <begin position="502"/>
        <end position="511"/>
    </location>
</feature>
<dbReference type="InterPro" id="IPR031529">
    <property type="entry name" value="IHO1"/>
</dbReference>
<evidence type="ECO:0000313" key="4">
    <source>
        <dbReference type="Proteomes" id="UP000472274"/>
    </source>
</evidence>
<dbReference type="PANTHER" id="PTHR35662">
    <property type="entry name" value="INTERACTOR OF HORMAD1 PROTEIN 1"/>
    <property type="match status" value="1"/>
</dbReference>
<reference evidence="3" key="1">
    <citation type="submission" date="2025-08" db="UniProtKB">
        <authorList>
            <consortium name="Ensembl"/>
        </authorList>
    </citation>
    <scope>IDENTIFICATION</scope>
</reference>
<dbReference type="GeneTree" id="ENSGT00390000012418"/>
<dbReference type="GO" id="GO:0007129">
    <property type="term" value="P:homologous chromosome pairing at meiosis"/>
    <property type="evidence" value="ECO:0007669"/>
    <property type="project" value="TreeGrafter"/>
</dbReference>